<dbReference type="AlphaFoldDB" id="A0A0N0BE76"/>
<dbReference type="Proteomes" id="UP000053105">
    <property type="component" value="Unassembled WGS sequence"/>
</dbReference>
<keyword evidence="2" id="KW-1185">Reference proteome</keyword>
<gene>
    <name evidence="1" type="ORF">WN51_04187</name>
</gene>
<proteinExistence type="predicted"/>
<organism evidence="1 2">
    <name type="scientific">Melipona quadrifasciata</name>
    <dbReference type="NCBI Taxonomy" id="166423"/>
    <lineage>
        <taxon>Eukaryota</taxon>
        <taxon>Metazoa</taxon>
        <taxon>Ecdysozoa</taxon>
        <taxon>Arthropoda</taxon>
        <taxon>Hexapoda</taxon>
        <taxon>Insecta</taxon>
        <taxon>Pterygota</taxon>
        <taxon>Neoptera</taxon>
        <taxon>Endopterygota</taxon>
        <taxon>Hymenoptera</taxon>
        <taxon>Apocrita</taxon>
        <taxon>Aculeata</taxon>
        <taxon>Apoidea</taxon>
        <taxon>Anthophila</taxon>
        <taxon>Apidae</taxon>
        <taxon>Melipona</taxon>
    </lineage>
</organism>
<name>A0A0N0BE76_9HYME</name>
<dbReference type="EMBL" id="KQ435845">
    <property type="protein sequence ID" value="KOX71164.1"/>
    <property type="molecule type" value="Genomic_DNA"/>
</dbReference>
<sequence length="119" mass="13547">MRNTNYNASSATMLEVVDELPALYNSCSCTRYFISGSTYNEGNDRNDAIPHPNHTHTCEKYVVHDTLTHCQSLRIFYKITNYGHRAQCLSPTQVAPGHVSKILTMSTEWIKPENPELKK</sequence>
<evidence type="ECO:0000313" key="1">
    <source>
        <dbReference type="EMBL" id="KOX71164.1"/>
    </source>
</evidence>
<protein>
    <submittedName>
        <fullName evidence="1">Uncharacterized protein</fullName>
    </submittedName>
</protein>
<accession>A0A0N0BE76</accession>
<dbReference type="OrthoDB" id="10375744at2759"/>
<evidence type="ECO:0000313" key="2">
    <source>
        <dbReference type="Proteomes" id="UP000053105"/>
    </source>
</evidence>
<reference evidence="1 2" key="1">
    <citation type="submission" date="2015-07" db="EMBL/GenBank/DDBJ databases">
        <title>The genome of Melipona quadrifasciata.</title>
        <authorList>
            <person name="Pan H."/>
            <person name="Kapheim K."/>
        </authorList>
    </citation>
    <scope>NUCLEOTIDE SEQUENCE [LARGE SCALE GENOMIC DNA]</scope>
    <source>
        <strain evidence="1">0111107301</strain>
        <tissue evidence="1">Whole body</tissue>
    </source>
</reference>